<dbReference type="InterPro" id="IPR050272">
    <property type="entry name" value="Isochorismatase-like_hydrls"/>
</dbReference>
<organism evidence="4 5">
    <name type="scientific">Mycena venus</name>
    <dbReference type="NCBI Taxonomy" id="2733690"/>
    <lineage>
        <taxon>Eukaryota</taxon>
        <taxon>Fungi</taxon>
        <taxon>Dikarya</taxon>
        <taxon>Basidiomycota</taxon>
        <taxon>Agaricomycotina</taxon>
        <taxon>Agaricomycetes</taxon>
        <taxon>Agaricomycetidae</taxon>
        <taxon>Agaricales</taxon>
        <taxon>Marasmiineae</taxon>
        <taxon>Mycenaceae</taxon>
        <taxon>Mycena</taxon>
    </lineage>
</organism>
<dbReference type="Pfam" id="PF00857">
    <property type="entry name" value="Isochorismatase"/>
    <property type="match status" value="1"/>
</dbReference>
<keyword evidence="5" id="KW-1185">Reference proteome</keyword>
<dbReference type="PANTHER" id="PTHR43540">
    <property type="entry name" value="PEROXYUREIDOACRYLATE/UREIDOACRYLATE AMIDOHYDROLASE-RELATED"/>
    <property type="match status" value="1"/>
</dbReference>
<dbReference type="InterPro" id="IPR036380">
    <property type="entry name" value="Isochorismatase-like_sf"/>
</dbReference>
<comment type="similarity">
    <text evidence="1">Belongs to the isochorismatase family.</text>
</comment>
<dbReference type="InterPro" id="IPR000868">
    <property type="entry name" value="Isochorismatase-like_dom"/>
</dbReference>
<comment type="caution">
    <text evidence="4">The sequence shown here is derived from an EMBL/GenBank/DDBJ whole genome shotgun (WGS) entry which is preliminary data.</text>
</comment>
<evidence type="ECO:0000256" key="1">
    <source>
        <dbReference type="ARBA" id="ARBA00006336"/>
    </source>
</evidence>
<protein>
    <submittedName>
        <fullName evidence="4">Cysteine hydrolase</fullName>
    </submittedName>
</protein>
<name>A0A8H6YX94_9AGAR</name>
<dbReference type="PANTHER" id="PTHR43540:SF1">
    <property type="entry name" value="ISOCHORISMATASE HYDROLASE"/>
    <property type="match status" value="1"/>
</dbReference>
<feature type="domain" description="Isochorismatase-like" evidence="3">
    <location>
        <begin position="13"/>
        <end position="169"/>
    </location>
</feature>
<sequence length="219" mass="23447">MPSAHLVSKLPHTALIVIDVQQAFIDPSFLKRERSTPNLQPNITDLLAGFRSKDLPVIHIHHIDTERFDPDGTSPWNEKTHPEGVLPQDYVKPLGAELVLRKYDNSSGFCARLVSDGTTSLKDVLDAQGIKTVVLVGLSSPHCVSSTARAGYDLGLKVVVVGDACATYAAGIPEYDGAAKGDIKEGKAWSAEIVHGVAMAHLDDGLADVVGTSEVLKFL</sequence>
<accession>A0A8H6YX94</accession>
<evidence type="ECO:0000259" key="3">
    <source>
        <dbReference type="Pfam" id="PF00857"/>
    </source>
</evidence>
<keyword evidence="2 4" id="KW-0378">Hydrolase</keyword>
<gene>
    <name evidence="4" type="ORF">MVEN_00202600</name>
</gene>
<dbReference type="Proteomes" id="UP000620124">
    <property type="component" value="Unassembled WGS sequence"/>
</dbReference>
<reference evidence="4" key="1">
    <citation type="submission" date="2020-05" db="EMBL/GenBank/DDBJ databases">
        <title>Mycena genomes resolve the evolution of fungal bioluminescence.</title>
        <authorList>
            <person name="Tsai I.J."/>
        </authorList>
    </citation>
    <scope>NUCLEOTIDE SEQUENCE</scope>
    <source>
        <strain evidence="4">CCC161011</strain>
    </source>
</reference>
<dbReference type="AlphaFoldDB" id="A0A8H6YX94"/>
<dbReference type="OrthoDB" id="167809at2759"/>
<dbReference type="Gene3D" id="3.40.50.850">
    <property type="entry name" value="Isochorismatase-like"/>
    <property type="match status" value="1"/>
</dbReference>
<dbReference type="SUPFAM" id="SSF52499">
    <property type="entry name" value="Isochorismatase-like hydrolases"/>
    <property type="match status" value="1"/>
</dbReference>
<evidence type="ECO:0000313" key="5">
    <source>
        <dbReference type="Proteomes" id="UP000620124"/>
    </source>
</evidence>
<evidence type="ECO:0000256" key="2">
    <source>
        <dbReference type="ARBA" id="ARBA00022801"/>
    </source>
</evidence>
<dbReference type="EMBL" id="JACAZI010000002">
    <property type="protein sequence ID" value="KAF7368775.1"/>
    <property type="molecule type" value="Genomic_DNA"/>
</dbReference>
<evidence type="ECO:0000313" key="4">
    <source>
        <dbReference type="EMBL" id="KAF7368775.1"/>
    </source>
</evidence>
<proteinExistence type="inferred from homology"/>
<dbReference type="GO" id="GO:0016787">
    <property type="term" value="F:hydrolase activity"/>
    <property type="evidence" value="ECO:0007669"/>
    <property type="project" value="UniProtKB-KW"/>
</dbReference>